<organism evidence="1 2">
    <name type="scientific">Streptomyces guryensis</name>
    <dbReference type="NCBI Taxonomy" id="2886947"/>
    <lineage>
        <taxon>Bacteria</taxon>
        <taxon>Bacillati</taxon>
        <taxon>Actinomycetota</taxon>
        <taxon>Actinomycetes</taxon>
        <taxon>Kitasatosporales</taxon>
        <taxon>Streptomycetaceae</taxon>
        <taxon>Streptomyces</taxon>
    </lineage>
</organism>
<name>A0A9Q3VGV3_9ACTN</name>
<protein>
    <submittedName>
        <fullName evidence="1">Uncharacterized protein</fullName>
    </submittedName>
</protein>
<reference evidence="1" key="1">
    <citation type="submission" date="2021-12" db="EMBL/GenBank/DDBJ databases">
        <authorList>
            <person name="Lee J.-H."/>
            <person name="Kim S.-B."/>
        </authorList>
    </citation>
    <scope>NUCLEOTIDE SEQUENCE</scope>
    <source>
        <strain evidence="1">NR30</strain>
    </source>
</reference>
<gene>
    <name evidence="1" type="ORF">LJ657_02325</name>
</gene>
<evidence type="ECO:0000313" key="1">
    <source>
        <dbReference type="EMBL" id="MCD9872523.1"/>
    </source>
</evidence>
<dbReference type="Proteomes" id="UP001108029">
    <property type="component" value="Unassembled WGS sequence"/>
</dbReference>
<dbReference type="EMBL" id="JAJSBI010000001">
    <property type="protein sequence ID" value="MCD9872523.1"/>
    <property type="molecule type" value="Genomic_DNA"/>
</dbReference>
<dbReference type="AlphaFoldDB" id="A0A9Q3VGV3"/>
<accession>A0A9Q3VGV3</accession>
<comment type="caution">
    <text evidence="1">The sequence shown here is derived from an EMBL/GenBank/DDBJ whole genome shotgun (WGS) entry which is preliminary data.</text>
</comment>
<proteinExistence type="predicted"/>
<dbReference type="RefSeq" id="WP_232646471.1">
    <property type="nucleotide sequence ID" value="NZ_JAJSBI010000001.1"/>
</dbReference>
<keyword evidence="2" id="KW-1185">Reference proteome</keyword>
<sequence>MPIRLRDASWSVRLSWSSLERSALEVYVGDRLVDVVVPTTLVSGALRGACSTTDGRGRVTLAWGMFDAERDDLPQVTFRRRRIRGRVGFGGETFTVGDRFWISAADGRFTEVTVTCRAGGDGSEPDVERRVVRVLRHRRIGAR</sequence>
<evidence type="ECO:0000313" key="2">
    <source>
        <dbReference type="Proteomes" id="UP001108029"/>
    </source>
</evidence>